<proteinExistence type="predicted"/>
<protein>
    <submittedName>
        <fullName evidence="3">Uncharacterized protein</fullName>
    </submittedName>
</protein>
<dbReference type="EMBL" id="LGRX02025709">
    <property type="protein sequence ID" value="KAK3251974.1"/>
    <property type="molecule type" value="Genomic_DNA"/>
</dbReference>
<dbReference type="EMBL" id="LGRX02025711">
    <property type="protein sequence ID" value="KAK3251961.1"/>
    <property type="molecule type" value="Genomic_DNA"/>
</dbReference>
<evidence type="ECO:0000313" key="1">
    <source>
        <dbReference type="EMBL" id="KAK3251961.1"/>
    </source>
</evidence>
<name>A0AAE0CCW8_9CHLO</name>
<keyword evidence="4" id="KW-1185">Reference proteome</keyword>
<organism evidence="3 4">
    <name type="scientific">Cymbomonas tetramitiformis</name>
    <dbReference type="NCBI Taxonomy" id="36881"/>
    <lineage>
        <taxon>Eukaryota</taxon>
        <taxon>Viridiplantae</taxon>
        <taxon>Chlorophyta</taxon>
        <taxon>Pyramimonadophyceae</taxon>
        <taxon>Pyramimonadales</taxon>
        <taxon>Pyramimonadaceae</taxon>
        <taxon>Cymbomonas</taxon>
    </lineage>
</organism>
<reference evidence="3" key="2">
    <citation type="submission" date="2023-06" db="EMBL/GenBank/DDBJ databases">
        <title>Long-read-based genome assembly of the green algal bacterivore Cymbomonas tetramitiformis.</title>
        <authorList>
            <person name="Gyaltshen Y."/>
            <person name="Rozenberg A."/>
            <person name="Paasch A."/>
            <person name="Burns J.A."/>
            <person name="Warring S."/>
            <person name="Larson R."/>
            <person name="Maurer-Alcala X."/>
            <person name="Dacks J."/>
            <person name="Kim E."/>
        </authorList>
    </citation>
    <scope>NUCLEOTIDE SEQUENCE</scope>
    <source>
        <strain evidence="3">PLY_AMNH</strain>
    </source>
</reference>
<dbReference type="Proteomes" id="UP001190700">
    <property type="component" value="Unassembled WGS sequence"/>
</dbReference>
<evidence type="ECO:0000313" key="3">
    <source>
        <dbReference type="EMBL" id="KAK3251974.1"/>
    </source>
</evidence>
<dbReference type="AlphaFoldDB" id="A0AAE0CCW8"/>
<gene>
    <name evidence="3" type="ORF">CYMTET_38711</name>
    <name evidence="2" type="ORF">CYMTET_38712</name>
    <name evidence="1" type="ORF">CYMTET_38716</name>
</gene>
<sequence>MHVGTVCAGRRGNCGQPLEKGAATLTDISGVYSLLEDGQDVWDWIHLVFVPCKASGSFAGGGVGPTRALVDLGLLEEDVSSGAHRIFPGASDWPLQAGSWAGTRPEAKRRTKVKVWGGAMLLHMPVAFPAQAGGSGASGPAGATELAGLVALTHDQRTELVTRAITAVTEALSGASAVEQR</sequence>
<accession>A0AAE0CCW8</accession>
<comment type="caution">
    <text evidence="3">The sequence shown here is derived from an EMBL/GenBank/DDBJ whole genome shotgun (WGS) entry which is preliminary data.</text>
</comment>
<evidence type="ECO:0000313" key="4">
    <source>
        <dbReference type="Proteomes" id="UP001190700"/>
    </source>
</evidence>
<reference evidence="3 4" key="1">
    <citation type="journal article" date="2015" name="Genome Biol. Evol.">
        <title>Comparative Genomics of a Bacterivorous Green Alga Reveals Evolutionary Causalities and Consequences of Phago-Mixotrophic Mode of Nutrition.</title>
        <authorList>
            <person name="Burns J.A."/>
            <person name="Paasch A."/>
            <person name="Narechania A."/>
            <person name="Kim E."/>
        </authorList>
    </citation>
    <scope>NUCLEOTIDE SEQUENCE [LARGE SCALE GENOMIC DNA]</scope>
    <source>
        <strain evidence="3">PLY_AMNH</strain>
    </source>
</reference>
<evidence type="ECO:0000313" key="2">
    <source>
        <dbReference type="EMBL" id="KAK3251970.1"/>
    </source>
</evidence>
<dbReference type="EMBL" id="LGRX02025710">
    <property type="protein sequence ID" value="KAK3251970.1"/>
    <property type="molecule type" value="Genomic_DNA"/>
</dbReference>